<dbReference type="AlphaFoldDB" id="A0A812TJZ8"/>
<dbReference type="EMBL" id="CAJNDS010002572">
    <property type="protein sequence ID" value="CAE7530203.1"/>
    <property type="molecule type" value="Genomic_DNA"/>
</dbReference>
<proteinExistence type="predicted"/>
<keyword evidence="2" id="KW-1185">Reference proteome</keyword>
<dbReference type="Proteomes" id="UP000604046">
    <property type="component" value="Unassembled WGS sequence"/>
</dbReference>
<dbReference type="OrthoDB" id="10582716at2759"/>
<evidence type="ECO:0000313" key="2">
    <source>
        <dbReference type="Proteomes" id="UP000604046"/>
    </source>
</evidence>
<protein>
    <submittedName>
        <fullName evidence="1">Pmp10 protein</fullName>
    </submittedName>
</protein>
<organism evidence="1 2">
    <name type="scientific">Symbiodinium natans</name>
    <dbReference type="NCBI Taxonomy" id="878477"/>
    <lineage>
        <taxon>Eukaryota</taxon>
        <taxon>Sar</taxon>
        <taxon>Alveolata</taxon>
        <taxon>Dinophyceae</taxon>
        <taxon>Suessiales</taxon>
        <taxon>Symbiodiniaceae</taxon>
        <taxon>Symbiodinium</taxon>
    </lineage>
</organism>
<comment type="caution">
    <text evidence="1">The sequence shown here is derived from an EMBL/GenBank/DDBJ whole genome shotgun (WGS) entry which is preliminary data.</text>
</comment>
<evidence type="ECO:0000313" key="1">
    <source>
        <dbReference type="EMBL" id="CAE7530203.1"/>
    </source>
</evidence>
<accession>A0A812TJZ8</accession>
<sequence>MRRGAAIASIGDLKLSGEATFVFQQCRSRLAHKEGGGALSSLGDVVFDLRGNGSVLFRQCQAEGTGGGVYSSHNINISGGSFEFDACRAGNGNGHAIAAGNGLLHISELSRVTLAGMVSYIGSPIFARSAAIPVGGNVTPGDVFYLEELMASKPLSQGENTCPAGSRFTLDTSGAPIPGKCRMCESGTVSLATSHVGVRGQVADSVGDGARVVLVGRGSPNAIQSFPWWNRSLQSNPQNCTNHGLCLGIERPVAGRMDPVLFLGPHKDEAALTFENGMFRVRTADEWILVVPYNSYTLNSSILVVKSLDGIPWRKNTETGLFLVDKQGRVSPAQAPHLVFGVGHEVTYTFRPLSPFLTCLPCYDIAPEKADKAQCRGATSVSSLPGYMLLHSPGQWKLEVHACPSRAACPGSDLRLTGDGRLAPQTRLCAEGWAKGFQRSTF</sequence>
<name>A0A812TJZ8_9DINO</name>
<gene>
    <name evidence="1" type="primary">pmp10</name>
    <name evidence="1" type="ORF">SNAT2548_LOCUS29694</name>
</gene>
<reference evidence="1" key="1">
    <citation type="submission" date="2021-02" db="EMBL/GenBank/DDBJ databases">
        <authorList>
            <person name="Dougan E. K."/>
            <person name="Rhodes N."/>
            <person name="Thang M."/>
            <person name="Chan C."/>
        </authorList>
    </citation>
    <scope>NUCLEOTIDE SEQUENCE</scope>
</reference>